<protein>
    <submittedName>
        <fullName evidence="1">Uncharacterized protein</fullName>
    </submittedName>
</protein>
<evidence type="ECO:0000313" key="1">
    <source>
        <dbReference type="EMBL" id="KAH3839061.1"/>
    </source>
</evidence>
<proteinExistence type="predicted"/>
<comment type="caution">
    <text evidence="1">The sequence shown here is derived from an EMBL/GenBank/DDBJ whole genome shotgun (WGS) entry which is preliminary data.</text>
</comment>
<dbReference type="Proteomes" id="UP000828390">
    <property type="component" value="Unassembled WGS sequence"/>
</dbReference>
<reference evidence="1" key="2">
    <citation type="submission" date="2020-11" db="EMBL/GenBank/DDBJ databases">
        <authorList>
            <person name="McCartney M.A."/>
            <person name="Auch B."/>
            <person name="Kono T."/>
            <person name="Mallez S."/>
            <person name="Becker A."/>
            <person name="Gohl D.M."/>
            <person name="Silverstein K.A.T."/>
            <person name="Koren S."/>
            <person name="Bechman K.B."/>
            <person name="Herman A."/>
            <person name="Abrahante J.E."/>
            <person name="Garbe J."/>
        </authorList>
    </citation>
    <scope>NUCLEOTIDE SEQUENCE</scope>
    <source>
        <strain evidence="1">Duluth1</strain>
        <tissue evidence="1">Whole animal</tissue>
    </source>
</reference>
<dbReference type="EMBL" id="JAIWYP010000004">
    <property type="protein sequence ID" value="KAH3839061.1"/>
    <property type="molecule type" value="Genomic_DNA"/>
</dbReference>
<dbReference type="AlphaFoldDB" id="A0A9D4KG68"/>
<keyword evidence="2" id="KW-1185">Reference proteome</keyword>
<reference evidence="1" key="1">
    <citation type="journal article" date="2019" name="bioRxiv">
        <title>The Genome of the Zebra Mussel, Dreissena polymorpha: A Resource for Invasive Species Research.</title>
        <authorList>
            <person name="McCartney M.A."/>
            <person name="Auch B."/>
            <person name="Kono T."/>
            <person name="Mallez S."/>
            <person name="Zhang Y."/>
            <person name="Obille A."/>
            <person name="Becker A."/>
            <person name="Abrahante J.E."/>
            <person name="Garbe J."/>
            <person name="Badalamenti J.P."/>
            <person name="Herman A."/>
            <person name="Mangelson H."/>
            <person name="Liachko I."/>
            <person name="Sullivan S."/>
            <person name="Sone E.D."/>
            <person name="Koren S."/>
            <person name="Silverstein K.A.T."/>
            <person name="Beckman K.B."/>
            <person name="Gohl D.M."/>
        </authorList>
    </citation>
    <scope>NUCLEOTIDE SEQUENCE</scope>
    <source>
        <strain evidence="1">Duluth1</strain>
        <tissue evidence="1">Whole animal</tissue>
    </source>
</reference>
<name>A0A9D4KG68_DREPO</name>
<evidence type="ECO:0000313" key="2">
    <source>
        <dbReference type="Proteomes" id="UP000828390"/>
    </source>
</evidence>
<organism evidence="1 2">
    <name type="scientific">Dreissena polymorpha</name>
    <name type="common">Zebra mussel</name>
    <name type="synonym">Mytilus polymorpha</name>
    <dbReference type="NCBI Taxonomy" id="45954"/>
    <lineage>
        <taxon>Eukaryota</taxon>
        <taxon>Metazoa</taxon>
        <taxon>Spiralia</taxon>
        <taxon>Lophotrochozoa</taxon>
        <taxon>Mollusca</taxon>
        <taxon>Bivalvia</taxon>
        <taxon>Autobranchia</taxon>
        <taxon>Heteroconchia</taxon>
        <taxon>Euheterodonta</taxon>
        <taxon>Imparidentia</taxon>
        <taxon>Neoheterodontei</taxon>
        <taxon>Myida</taxon>
        <taxon>Dreissenoidea</taxon>
        <taxon>Dreissenidae</taxon>
        <taxon>Dreissena</taxon>
    </lineage>
</organism>
<gene>
    <name evidence="1" type="ORF">DPMN_112483</name>
</gene>
<accession>A0A9D4KG68</accession>
<sequence length="92" mass="9888">MKVKFKLEPQVEVTNPTLAPLSFIELPETPGLGGWKIEPLGEIFVSNPALVTPSGHPFVPVEMKVERMVSPQVPLGFPVSPVRLVECVVGAG</sequence>